<dbReference type="AlphaFoldDB" id="A0A1X7RH28"/>
<protein>
    <submittedName>
        <fullName evidence="2">Uncharacterized protein</fullName>
    </submittedName>
</protein>
<reference evidence="2 3" key="1">
    <citation type="submission" date="2016-06" db="EMBL/GenBank/DDBJ databases">
        <authorList>
            <person name="Kjaerup R.B."/>
            <person name="Dalgaard T.S."/>
            <person name="Juul-Madsen H.R."/>
        </authorList>
    </citation>
    <scope>NUCLEOTIDE SEQUENCE [LARGE SCALE GENOMIC DNA]</scope>
</reference>
<gene>
    <name evidence="2" type="ORF">ZT3D7_G1676</name>
</gene>
<name>A0A1X7RH28_ZYMT9</name>
<evidence type="ECO:0000256" key="1">
    <source>
        <dbReference type="SAM" id="MobiDB-lite"/>
    </source>
</evidence>
<dbReference type="EMBL" id="LT853692">
    <property type="protein sequence ID" value="SMQ46530.1"/>
    <property type="molecule type" value="Genomic_DNA"/>
</dbReference>
<evidence type="ECO:0000313" key="2">
    <source>
        <dbReference type="EMBL" id="SMQ46530.1"/>
    </source>
</evidence>
<dbReference type="Proteomes" id="UP000215127">
    <property type="component" value="Chromosome 1"/>
</dbReference>
<evidence type="ECO:0000313" key="3">
    <source>
        <dbReference type="Proteomes" id="UP000215127"/>
    </source>
</evidence>
<sequence>MTDQTWTLPHATPPPKCVCMKRFRPLVLLHPEHSLQQLEPAWPDASTNWLDSNRTNTSRATASTRTVIPIGYRPRNEMTYTVNYKHDIMRAVQTTGSLELAAYTIKAVCDERKQQYPKSRRECNLQDLKKVRQNPKRFHFAVYGNIDPPAARAPIATQDNNGAAVVANASMAVNDAEKDEGAALNDDTLDDGATTATNTTNTVTALESSGSTASHPAPALTEGPSDGGTSLTASTTIADPADDTAPPANSSRKRSKAPPSQQSEGPAQHVPSTNHRDAARVLAIAHTLHAAAAGVLEPSGRLSARSMRAFQMALLSALRRAHRGR</sequence>
<accession>A0A1X7RH28</accession>
<feature type="compositionally biased region" description="Low complexity" evidence="1">
    <location>
        <begin position="232"/>
        <end position="250"/>
    </location>
</feature>
<keyword evidence="3" id="KW-1185">Reference proteome</keyword>
<feature type="region of interest" description="Disordered" evidence="1">
    <location>
        <begin position="206"/>
        <end position="272"/>
    </location>
</feature>
<feature type="compositionally biased region" description="Polar residues" evidence="1">
    <location>
        <begin position="258"/>
        <end position="272"/>
    </location>
</feature>
<proteinExistence type="predicted"/>
<organism evidence="2 3">
    <name type="scientific">Zymoseptoria tritici (strain ST99CH_3D7)</name>
    <dbReference type="NCBI Taxonomy" id="1276538"/>
    <lineage>
        <taxon>Eukaryota</taxon>
        <taxon>Fungi</taxon>
        <taxon>Dikarya</taxon>
        <taxon>Ascomycota</taxon>
        <taxon>Pezizomycotina</taxon>
        <taxon>Dothideomycetes</taxon>
        <taxon>Dothideomycetidae</taxon>
        <taxon>Mycosphaerellales</taxon>
        <taxon>Mycosphaerellaceae</taxon>
        <taxon>Zymoseptoria</taxon>
    </lineage>
</organism>